<organism evidence="1">
    <name type="scientific">Candidatus Methanophagaceae archaeon ANME-1 ERB6</name>
    <dbReference type="NCBI Taxonomy" id="2759912"/>
    <lineage>
        <taxon>Archaea</taxon>
        <taxon>Methanobacteriati</taxon>
        <taxon>Methanobacteriota</taxon>
        <taxon>Stenosarchaea group</taxon>
        <taxon>Methanomicrobia</taxon>
        <taxon>Candidatus Methanophagales</taxon>
        <taxon>Candidatus Methanophagaceae</taxon>
    </lineage>
</organism>
<gene>
    <name evidence="1" type="ORF">CBNPKNJC_00031</name>
</gene>
<dbReference type="EMBL" id="MT631471">
    <property type="protein sequence ID" value="QNO51516.1"/>
    <property type="molecule type" value="Genomic_DNA"/>
</dbReference>
<name>A0A7G9YU32_9EURY</name>
<reference evidence="1" key="1">
    <citation type="submission" date="2020-06" db="EMBL/GenBank/DDBJ databases">
        <title>Unique genomic features of the anaerobic methanotrophic archaea.</title>
        <authorList>
            <person name="Chadwick G.L."/>
            <person name="Skennerton C.T."/>
            <person name="Laso-Perez R."/>
            <person name="Leu A.O."/>
            <person name="Speth D.R."/>
            <person name="Yu H."/>
            <person name="Morgan-Lang C."/>
            <person name="Hatzenpichler R."/>
            <person name="Goudeau D."/>
            <person name="Malmstrom R."/>
            <person name="Brazelton W.J."/>
            <person name="Woyke T."/>
            <person name="Hallam S.J."/>
            <person name="Tyson G.W."/>
            <person name="Wegener G."/>
            <person name="Boetius A."/>
            <person name="Orphan V."/>
        </authorList>
    </citation>
    <scope>NUCLEOTIDE SEQUENCE</scope>
</reference>
<sequence length="110" mass="12242">MDFLRRFEADSDDYVFDPFSGLGTTMFTSMICGIPSVGIDKLPIAYFTSKTLPLLLLLQENELKEIGTSLTPEIQRSAPAEVALDIPPDKNLHIHSYFDGHLTNSCVAFM</sequence>
<evidence type="ECO:0008006" key="2">
    <source>
        <dbReference type="Google" id="ProtNLM"/>
    </source>
</evidence>
<dbReference type="InterPro" id="IPR029063">
    <property type="entry name" value="SAM-dependent_MTases_sf"/>
</dbReference>
<dbReference type="Gene3D" id="3.40.50.150">
    <property type="entry name" value="Vaccinia Virus protein VP39"/>
    <property type="match status" value="1"/>
</dbReference>
<evidence type="ECO:0000313" key="1">
    <source>
        <dbReference type="EMBL" id="QNO51516.1"/>
    </source>
</evidence>
<proteinExistence type="predicted"/>
<dbReference type="AlphaFoldDB" id="A0A7G9YU32"/>
<accession>A0A7G9YU32</accession>
<dbReference type="SUPFAM" id="SSF53335">
    <property type="entry name" value="S-adenosyl-L-methionine-dependent methyltransferases"/>
    <property type="match status" value="1"/>
</dbReference>
<protein>
    <recommendedName>
        <fullName evidence="2">DNA methylase N-4/N-6 domain-containing protein</fullName>
    </recommendedName>
</protein>